<evidence type="ECO:0000313" key="2">
    <source>
        <dbReference type="Proteomes" id="UP000198415"/>
    </source>
</evidence>
<name>A0A239A6B1_9ACTN</name>
<keyword evidence="2" id="KW-1185">Reference proteome</keyword>
<reference evidence="1 2" key="1">
    <citation type="submission" date="2017-06" db="EMBL/GenBank/DDBJ databases">
        <authorList>
            <person name="Kim H.J."/>
            <person name="Triplett B.A."/>
        </authorList>
    </citation>
    <scope>NUCLEOTIDE SEQUENCE [LARGE SCALE GENOMIC DNA]</scope>
    <source>
        <strain evidence="1 2">DSM 43151</strain>
    </source>
</reference>
<dbReference type="AlphaFoldDB" id="A0A239A6B1"/>
<dbReference type="OrthoDB" id="3404237at2"/>
<proteinExistence type="predicted"/>
<organism evidence="1 2">
    <name type="scientific">Actinoplanes regularis</name>
    <dbReference type="NCBI Taxonomy" id="52697"/>
    <lineage>
        <taxon>Bacteria</taxon>
        <taxon>Bacillati</taxon>
        <taxon>Actinomycetota</taxon>
        <taxon>Actinomycetes</taxon>
        <taxon>Micromonosporales</taxon>
        <taxon>Micromonosporaceae</taxon>
        <taxon>Actinoplanes</taxon>
    </lineage>
</organism>
<evidence type="ECO:0000313" key="1">
    <source>
        <dbReference type="EMBL" id="SNR91090.1"/>
    </source>
</evidence>
<dbReference type="RefSeq" id="WP_089294676.1">
    <property type="nucleotide sequence ID" value="NZ_BOMU01000047.1"/>
</dbReference>
<gene>
    <name evidence="1" type="ORF">SAMN06264365_10794</name>
</gene>
<dbReference type="EMBL" id="FZNR01000007">
    <property type="protein sequence ID" value="SNR91090.1"/>
    <property type="molecule type" value="Genomic_DNA"/>
</dbReference>
<accession>A0A239A6B1</accession>
<dbReference type="Proteomes" id="UP000198415">
    <property type="component" value="Unassembled WGS sequence"/>
</dbReference>
<protein>
    <recommendedName>
        <fullName evidence="3">FXSXX-COOH protein</fullName>
    </recommendedName>
</protein>
<sequence>MGDVPESIAGDDQHKPGDLVDVSHVSLTELVAAHGDSPVSRSIARLRRNLDDPNGVLSAFSSFIDEP</sequence>
<evidence type="ECO:0008006" key="3">
    <source>
        <dbReference type="Google" id="ProtNLM"/>
    </source>
</evidence>